<gene>
    <name evidence="1" type="ORF">BMR96_00705</name>
</gene>
<dbReference type="RefSeq" id="WP_004912039.1">
    <property type="nucleotide sequence ID" value="NZ_MPLS01000002.1"/>
</dbReference>
<comment type="caution">
    <text evidence="1">The sequence shown here is derived from an EMBL/GenBank/DDBJ whole genome shotgun (WGS) entry which is preliminary data.</text>
</comment>
<evidence type="ECO:0000313" key="1">
    <source>
        <dbReference type="EMBL" id="ORI98559.1"/>
    </source>
</evidence>
<dbReference type="Proteomes" id="UP000192288">
    <property type="component" value="Unassembled WGS sequence"/>
</dbReference>
<protein>
    <submittedName>
        <fullName evidence="1">Uncharacterized protein</fullName>
    </submittedName>
</protein>
<accession>A0A1X0VG43</accession>
<reference evidence="1 2" key="1">
    <citation type="journal article" date="2017" name="Front. Microbiol.">
        <title>Genomic Characterization of Dairy Associated Leuconostoc Species and Diversity of Leuconostocs in Undefined Mixed Mesophilic Starter Cultures.</title>
        <authorList>
            <person name="Frantzen C.A."/>
            <person name="Kot W."/>
            <person name="Pedersen T.B."/>
            <person name="Ardo Y.M."/>
            <person name="Broadbent J.R."/>
            <person name="Neve H."/>
            <person name="Hansen L.H."/>
            <person name="Dal Bello F."/>
            <person name="Ostlie H.M."/>
            <person name="Kleppen H.P."/>
            <person name="Vogensen F.K."/>
            <person name="Holo H."/>
        </authorList>
    </citation>
    <scope>NUCLEOTIDE SEQUENCE [LARGE SCALE GENOMIC DNA]</scope>
    <source>
        <strain evidence="1 2">LMGCF08</strain>
    </source>
</reference>
<name>A0A1X0VG43_LEUPS</name>
<dbReference type="eggNOG" id="ENOG50308HQ">
    <property type="taxonomic scope" value="Bacteria"/>
</dbReference>
<proteinExistence type="predicted"/>
<dbReference type="EMBL" id="MPLS01000002">
    <property type="protein sequence ID" value="ORI98559.1"/>
    <property type="molecule type" value="Genomic_DNA"/>
</dbReference>
<organism evidence="1 2">
    <name type="scientific">Leuconostoc pseudomesenteroides</name>
    <dbReference type="NCBI Taxonomy" id="33968"/>
    <lineage>
        <taxon>Bacteria</taxon>
        <taxon>Bacillati</taxon>
        <taxon>Bacillota</taxon>
        <taxon>Bacilli</taxon>
        <taxon>Lactobacillales</taxon>
        <taxon>Lactobacillaceae</taxon>
        <taxon>Leuconostoc</taxon>
    </lineage>
</organism>
<sequence length="114" mass="13453">MSNSDVKYGIFEKHSWKDVLWNIGNRTAGFTRRYYFYRETDGERTLLSKKALLVLLSANEDMKNCILKDERYKQYISPDNIVMSENGEFFAGLINMDYVKKIVNYLNSRDESNN</sequence>
<dbReference type="AlphaFoldDB" id="A0A1X0VG43"/>
<evidence type="ECO:0000313" key="2">
    <source>
        <dbReference type="Proteomes" id="UP000192288"/>
    </source>
</evidence>